<dbReference type="GO" id="GO:0006629">
    <property type="term" value="P:lipid metabolic process"/>
    <property type="evidence" value="ECO:0007669"/>
    <property type="project" value="UniProtKB-KW"/>
</dbReference>
<name>I1H496_BRADI</name>
<dbReference type="HOGENOM" id="CLU_015101_12_0_1"/>
<dbReference type="InterPro" id="IPR036514">
    <property type="entry name" value="SGNH_hydro_sf"/>
</dbReference>
<reference evidence="5" key="2">
    <citation type="submission" date="2017-06" db="EMBL/GenBank/DDBJ databases">
        <title>WGS assembly of Brachypodium distachyon.</title>
        <authorList>
            <consortium name="The International Brachypodium Initiative"/>
            <person name="Lucas S."/>
            <person name="Harmon-Smith M."/>
            <person name="Lail K."/>
            <person name="Tice H."/>
            <person name="Grimwood J."/>
            <person name="Bruce D."/>
            <person name="Barry K."/>
            <person name="Shu S."/>
            <person name="Lindquist E."/>
            <person name="Wang M."/>
            <person name="Pitluck S."/>
            <person name="Vogel J.P."/>
            <person name="Garvin D.F."/>
            <person name="Mockler T.C."/>
            <person name="Schmutz J."/>
            <person name="Rokhsar D."/>
            <person name="Bevan M.W."/>
        </authorList>
    </citation>
    <scope>NUCLEOTIDE SEQUENCE</scope>
    <source>
        <strain evidence="5">Bd21</strain>
    </source>
</reference>
<protein>
    <recommendedName>
        <fullName evidence="8">GDSL esterase/lipase</fullName>
    </recommendedName>
</protein>
<evidence type="ECO:0000313" key="6">
    <source>
        <dbReference type="EnsemblPlants" id="KQK21146"/>
    </source>
</evidence>
<feature type="signal peptide" evidence="4">
    <location>
        <begin position="1"/>
        <end position="20"/>
    </location>
</feature>
<dbReference type="STRING" id="15368.I1H496"/>
<evidence type="ECO:0008006" key="8">
    <source>
        <dbReference type="Google" id="ProtNLM"/>
    </source>
</evidence>
<dbReference type="PANTHER" id="PTHR46020">
    <property type="entry name" value="OSJNBB0059K02.9 PROTEIN"/>
    <property type="match status" value="1"/>
</dbReference>
<keyword evidence="2" id="KW-0378">Hydrolase</keyword>
<reference evidence="5 6" key="1">
    <citation type="journal article" date="2010" name="Nature">
        <title>Genome sequencing and analysis of the model grass Brachypodium distachyon.</title>
        <authorList>
            <consortium name="International Brachypodium Initiative"/>
        </authorList>
    </citation>
    <scope>NUCLEOTIDE SEQUENCE [LARGE SCALE GENOMIC DNA]</scope>
    <source>
        <strain evidence="5 6">Bd21</strain>
    </source>
</reference>
<dbReference type="Gene3D" id="3.40.50.1110">
    <property type="entry name" value="SGNH hydrolase"/>
    <property type="match status" value="1"/>
</dbReference>
<keyword evidence="3" id="KW-0443">Lipid metabolism</keyword>
<dbReference type="Pfam" id="PF00657">
    <property type="entry name" value="Lipase_GDSL"/>
    <property type="match status" value="1"/>
</dbReference>
<evidence type="ECO:0000256" key="4">
    <source>
        <dbReference type="SAM" id="SignalP"/>
    </source>
</evidence>
<sequence length="400" mass="41655">MAKLILLLLALMVAACDVCAIPSRVQRPDPRICAQLPLLPICANIAPPSPVVPANPPPPTGPSLFVFGDSFADNGNLAKDATQRVADNGLIRQWYVPYGSSANDSTPSGRFSNDKVQSDFIAAMMGFEKSPPSYASTGAKGHCHPTGMNFAAGSSGVYAVPRGAPQLSDQVATFAGLVRSGVISKAQLAADSVALIAISGNDYDRVSVAAPAGFGDVTAFIKNVTSGIAASADRLKKLGVGKVLTNNLHPVGCAPSQTRAIGYGACDGVANAGAPVHNRNLAHLVGDKEGVFVVNLHAAFSSVLGSLVSSSGSSSGSSNTRGGHHGQFQHKLTPCCESNDPSGFCGDTNGDDVNPEQLYTLCEDPERYFYWDEMNPTQAAWTAVMAYLEEDIKNFLAPAN</sequence>
<dbReference type="EnsemblPlants" id="KQK21146">
    <property type="protein sequence ID" value="KQK21146"/>
    <property type="gene ID" value="BRADI_1g58960v3"/>
</dbReference>
<dbReference type="RefSeq" id="XP_024313483.1">
    <property type="nucleotide sequence ID" value="XM_024457715.1"/>
</dbReference>
<gene>
    <name evidence="6" type="primary">LOC112270057</name>
    <name evidence="5" type="ORF">BRADI_1g58960v3</name>
</gene>
<organism evidence="6">
    <name type="scientific">Brachypodium distachyon</name>
    <name type="common">Purple false brome</name>
    <name type="synonym">Trachynia distachya</name>
    <dbReference type="NCBI Taxonomy" id="15368"/>
    <lineage>
        <taxon>Eukaryota</taxon>
        <taxon>Viridiplantae</taxon>
        <taxon>Streptophyta</taxon>
        <taxon>Embryophyta</taxon>
        <taxon>Tracheophyta</taxon>
        <taxon>Spermatophyta</taxon>
        <taxon>Magnoliopsida</taxon>
        <taxon>Liliopsida</taxon>
        <taxon>Poales</taxon>
        <taxon>Poaceae</taxon>
        <taxon>BOP clade</taxon>
        <taxon>Pooideae</taxon>
        <taxon>Stipodae</taxon>
        <taxon>Brachypodieae</taxon>
        <taxon>Brachypodium</taxon>
    </lineage>
</organism>
<proteinExistence type="inferred from homology"/>
<evidence type="ECO:0000256" key="3">
    <source>
        <dbReference type="ARBA" id="ARBA00023098"/>
    </source>
</evidence>
<feature type="chain" id="PRO_5014094285" description="GDSL esterase/lipase" evidence="4">
    <location>
        <begin position="21"/>
        <end position="400"/>
    </location>
</feature>
<dbReference type="AlphaFoldDB" id="I1H496"/>
<evidence type="ECO:0000313" key="7">
    <source>
        <dbReference type="Proteomes" id="UP000008810"/>
    </source>
</evidence>
<dbReference type="GO" id="GO:0016788">
    <property type="term" value="F:hydrolase activity, acting on ester bonds"/>
    <property type="evidence" value="ECO:0007669"/>
    <property type="project" value="InterPro"/>
</dbReference>
<dbReference type="OrthoDB" id="691701at2759"/>
<keyword evidence="4" id="KW-0732">Signal</keyword>
<dbReference type="KEGG" id="bdi:112270057"/>
<dbReference type="PANTHER" id="PTHR46020:SF29">
    <property type="entry name" value="GDSL ESTERASE_LIPASE"/>
    <property type="match status" value="1"/>
</dbReference>
<reference evidence="6" key="3">
    <citation type="submission" date="2018-08" db="UniProtKB">
        <authorList>
            <consortium name="EnsemblPlants"/>
        </authorList>
    </citation>
    <scope>IDENTIFICATION</scope>
    <source>
        <strain evidence="6">cv. Bd21</strain>
    </source>
</reference>
<evidence type="ECO:0000313" key="5">
    <source>
        <dbReference type="EMBL" id="KQK21146.1"/>
    </source>
</evidence>
<evidence type="ECO:0000256" key="2">
    <source>
        <dbReference type="ARBA" id="ARBA00022801"/>
    </source>
</evidence>
<evidence type="ECO:0000256" key="1">
    <source>
        <dbReference type="ARBA" id="ARBA00008668"/>
    </source>
</evidence>
<dbReference type="Gramene" id="KQK21146">
    <property type="protein sequence ID" value="KQK21146"/>
    <property type="gene ID" value="BRADI_1g58960v3"/>
</dbReference>
<dbReference type="InterPro" id="IPR001087">
    <property type="entry name" value="GDSL"/>
</dbReference>
<comment type="similarity">
    <text evidence="1">Belongs to the 'GDSL' lipolytic enzyme family.</text>
</comment>
<accession>I1H496</accession>
<dbReference type="EMBL" id="CM000880">
    <property type="protein sequence ID" value="KQK21146.1"/>
    <property type="molecule type" value="Genomic_DNA"/>
</dbReference>
<dbReference type="Proteomes" id="UP000008810">
    <property type="component" value="Chromosome 1"/>
</dbReference>
<keyword evidence="7" id="KW-1185">Reference proteome</keyword>
<dbReference type="eggNOG" id="ENOG502QU3Y">
    <property type="taxonomic scope" value="Eukaryota"/>
</dbReference>
<dbReference type="PROSITE" id="PS51257">
    <property type="entry name" value="PROKAR_LIPOPROTEIN"/>
    <property type="match status" value="1"/>
</dbReference>
<dbReference type="GeneID" id="112270057"/>